<organism evidence="1 2">
    <name type="scientific">Hymenobacter sedentarius</name>
    <dbReference type="NCBI Taxonomy" id="1411621"/>
    <lineage>
        <taxon>Bacteria</taxon>
        <taxon>Pseudomonadati</taxon>
        <taxon>Bacteroidota</taxon>
        <taxon>Cytophagia</taxon>
        <taxon>Cytophagales</taxon>
        <taxon>Hymenobacteraceae</taxon>
        <taxon>Hymenobacter</taxon>
    </lineage>
</organism>
<proteinExistence type="predicted"/>
<protein>
    <submittedName>
        <fullName evidence="1">Uncharacterized protein</fullName>
    </submittedName>
</protein>
<dbReference type="AlphaFoldDB" id="A0A0U3SL56"/>
<keyword evidence="2" id="KW-1185">Reference proteome</keyword>
<dbReference type="EMBL" id="CP013909">
    <property type="protein sequence ID" value="ALW86868.1"/>
    <property type="molecule type" value="Genomic_DNA"/>
</dbReference>
<accession>A0A0U3SL56</accession>
<name>A0A0U3SL56_9BACT</name>
<evidence type="ECO:0000313" key="2">
    <source>
        <dbReference type="Proteomes" id="UP000059542"/>
    </source>
</evidence>
<dbReference type="STRING" id="1411621.AUC43_18370"/>
<dbReference type="KEGG" id="hyg:AUC43_18370"/>
<sequence length="93" mass="10056">MGAALRAPAPLTPYEVLARAQSAKYHADRAVWEVRDNDHGPGRFRRLLAAARRRQAARAAYAAAAAAYHATPRAAAERAARAKYAAKYGTPIQ</sequence>
<dbReference type="Proteomes" id="UP000059542">
    <property type="component" value="Chromosome"/>
</dbReference>
<gene>
    <name evidence="1" type="ORF">AUC43_18370</name>
</gene>
<reference evidence="1 2" key="1">
    <citation type="submission" date="2015-12" db="EMBL/GenBank/DDBJ databases">
        <authorList>
            <person name="Shamseldin A."/>
            <person name="Moawad H."/>
            <person name="Abd El-Rahim W.M."/>
            <person name="Sadowsky M.J."/>
        </authorList>
    </citation>
    <scope>NUCLEOTIDE SEQUENCE [LARGE SCALE GENOMIC DNA]</scope>
    <source>
        <strain evidence="1 2">DG5B</strain>
    </source>
</reference>
<evidence type="ECO:0000313" key="1">
    <source>
        <dbReference type="EMBL" id="ALW86868.1"/>
    </source>
</evidence>